<dbReference type="Pfam" id="PF13614">
    <property type="entry name" value="AAA_31"/>
    <property type="match status" value="1"/>
</dbReference>
<comment type="caution">
    <text evidence="2">The sequence shown here is derived from an EMBL/GenBank/DDBJ whole genome shotgun (WGS) entry which is preliminary data.</text>
</comment>
<evidence type="ECO:0000313" key="2">
    <source>
        <dbReference type="EMBL" id="RRJ84974.1"/>
    </source>
</evidence>
<dbReference type="InterPro" id="IPR025669">
    <property type="entry name" value="AAA_dom"/>
</dbReference>
<gene>
    <name evidence="2" type="ORF">D0544_07795</name>
</gene>
<protein>
    <submittedName>
        <fullName evidence="2">ParA family protein</fullName>
    </submittedName>
</protein>
<dbReference type="PANTHER" id="PTHR13696:SF69">
    <property type="entry name" value="PLASMID PARTITIONING PROTEIN-RELATED"/>
    <property type="match status" value="1"/>
</dbReference>
<evidence type="ECO:0000259" key="1">
    <source>
        <dbReference type="Pfam" id="PF13614"/>
    </source>
</evidence>
<organism evidence="2 3">
    <name type="scientific">Aestuariirhabdus litorea</name>
    <dbReference type="NCBI Taxonomy" id="2528527"/>
    <lineage>
        <taxon>Bacteria</taxon>
        <taxon>Pseudomonadati</taxon>
        <taxon>Pseudomonadota</taxon>
        <taxon>Gammaproteobacteria</taxon>
        <taxon>Oceanospirillales</taxon>
        <taxon>Aestuariirhabdaceae</taxon>
        <taxon>Aestuariirhabdus</taxon>
    </lineage>
</organism>
<keyword evidence="3" id="KW-1185">Reference proteome</keyword>
<dbReference type="Proteomes" id="UP000280792">
    <property type="component" value="Unassembled WGS sequence"/>
</dbReference>
<dbReference type="PIRSF" id="PIRSF009320">
    <property type="entry name" value="Nuc_binding_HP_1000"/>
    <property type="match status" value="1"/>
</dbReference>
<name>A0A3P3VR93_9GAMM</name>
<feature type="domain" description="AAA" evidence="1">
    <location>
        <begin position="1"/>
        <end position="180"/>
    </location>
</feature>
<proteinExistence type="predicted"/>
<evidence type="ECO:0000313" key="3">
    <source>
        <dbReference type="Proteomes" id="UP000280792"/>
    </source>
</evidence>
<dbReference type="Gene3D" id="3.40.50.300">
    <property type="entry name" value="P-loop containing nucleotide triphosphate hydrolases"/>
    <property type="match status" value="1"/>
</dbReference>
<dbReference type="InterPro" id="IPR050678">
    <property type="entry name" value="DNA_Partitioning_ATPase"/>
</dbReference>
<reference evidence="2 3" key="2">
    <citation type="submission" date="2018-12" db="EMBL/GenBank/DDBJ databases">
        <title>Simiduia agarivorans gen. nov., sp. nov., a marine, agarolytic bacterium isolated from shallow coastal water from Keelung, Taiwan.</title>
        <authorList>
            <person name="Shieh W.Y."/>
        </authorList>
    </citation>
    <scope>NUCLEOTIDE SEQUENCE [LARGE SCALE GENOMIC DNA]</scope>
    <source>
        <strain evidence="2 3">GTF-13</strain>
    </source>
</reference>
<dbReference type="PANTHER" id="PTHR13696">
    <property type="entry name" value="P-LOOP CONTAINING NUCLEOSIDE TRIPHOSPHATE HYDROLASE"/>
    <property type="match status" value="1"/>
</dbReference>
<accession>A0A3P3VR93</accession>
<dbReference type="EMBL" id="QWEZ01000001">
    <property type="protein sequence ID" value="RRJ84974.1"/>
    <property type="molecule type" value="Genomic_DNA"/>
</dbReference>
<dbReference type="SUPFAM" id="SSF52540">
    <property type="entry name" value="P-loop containing nucleoside triphosphate hydrolases"/>
    <property type="match status" value="1"/>
</dbReference>
<dbReference type="InterPro" id="IPR027417">
    <property type="entry name" value="P-loop_NTPase"/>
</dbReference>
<dbReference type="AlphaFoldDB" id="A0A3P3VR93"/>
<sequence length="265" mass="29300">MRIWSVSNQKGGVGKTTTAVALGGLLADRGQRVLIVDLDPHGSMTSYFRYDPDSIESSSYDLFMHKGEIPEGLPASVIKQTSSQNLDLMPASTALATLERQMTGQGGYGLVLAKSLALLWDRYDYALIDTPPLLGVLMVNAMAASEKLLIPVQTEFLALKGLERMVHTLTMVNRSRKRELPYLIVPTMFDRRTQAALMAMKTIRSQHAKHVWQAYIPVDTRLRDASRQGVTPSAFDPESRAVRAYQHLLKDLLMAAIAEPRTATG</sequence>
<dbReference type="RefSeq" id="WP_125015403.1">
    <property type="nucleotide sequence ID" value="NZ_QWEZ01000001.1"/>
</dbReference>
<reference evidence="2 3" key="1">
    <citation type="submission" date="2018-08" db="EMBL/GenBank/DDBJ databases">
        <authorList>
            <person name="Khan S.A."/>
        </authorList>
    </citation>
    <scope>NUCLEOTIDE SEQUENCE [LARGE SCALE GENOMIC DNA]</scope>
    <source>
        <strain evidence="2 3">GTF-13</strain>
    </source>
</reference>
<dbReference type="CDD" id="cd02042">
    <property type="entry name" value="ParAB_family"/>
    <property type="match status" value="1"/>
</dbReference>